<proteinExistence type="inferred from homology"/>
<dbReference type="GO" id="GO:0005886">
    <property type="term" value="C:plasma membrane"/>
    <property type="evidence" value="ECO:0007669"/>
    <property type="project" value="TreeGrafter"/>
</dbReference>
<evidence type="ECO:0000256" key="1">
    <source>
        <dbReference type="ARBA" id="ARBA00004141"/>
    </source>
</evidence>
<dbReference type="GO" id="GO:0004888">
    <property type="term" value="F:transmembrane signaling receptor activity"/>
    <property type="evidence" value="ECO:0007669"/>
    <property type="project" value="InterPro"/>
</dbReference>
<dbReference type="InterPro" id="IPR003660">
    <property type="entry name" value="HAMP_dom"/>
</dbReference>
<feature type="coiled-coil region" evidence="9">
    <location>
        <begin position="477"/>
        <end position="515"/>
    </location>
</feature>
<dbReference type="PANTHER" id="PTHR43531:SF14">
    <property type="entry name" value="METHYL-ACCEPTING CHEMOTAXIS PROTEIN I-RELATED"/>
    <property type="match status" value="1"/>
</dbReference>
<evidence type="ECO:0000256" key="6">
    <source>
        <dbReference type="ARBA" id="ARBA00023224"/>
    </source>
</evidence>
<dbReference type="InterPro" id="IPR004090">
    <property type="entry name" value="Chemotax_Me-accpt_rcpt"/>
</dbReference>
<feature type="transmembrane region" description="Helical" evidence="11">
    <location>
        <begin position="12"/>
        <end position="34"/>
    </location>
</feature>
<organism evidence="14 15">
    <name type="scientific">Azotobacter vinelandii (strain DJ / ATCC BAA-1303)</name>
    <dbReference type="NCBI Taxonomy" id="322710"/>
    <lineage>
        <taxon>Bacteria</taxon>
        <taxon>Pseudomonadati</taxon>
        <taxon>Pseudomonadota</taxon>
        <taxon>Gammaproteobacteria</taxon>
        <taxon>Pseudomonadales</taxon>
        <taxon>Pseudomonadaceae</taxon>
        <taxon>Azotobacter</taxon>
    </lineage>
</organism>
<dbReference type="Proteomes" id="UP000002424">
    <property type="component" value="Chromosome"/>
</dbReference>
<evidence type="ECO:0000256" key="5">
    <source>
        <dbReference type="ARBA" id="ARBA00023136"/>
    </source>
</evidence>
<dbReference type="EnsemblBacteria" id="ACO78968">
    <property type="protein sequence ID" value="ACO78968"/>
    <property type="gene ID" value="Avin_27960"/>
</dbReference>
<dbReference type="GO" id="GO:0007165">
    <property type="term" value="P:signal transduction"/>
    <property type="evidence" value="ECO:0007669"/>
    <property type="project" value="UniProtKB-KW"/>
</dbReference>
<feature type="transmembrane region" description="Helical" evidence="11">
    <location>
        <begin position="193"/>
        <end position="214"/>
    </location>
</feature>
<dbReference type="Gene3D" id="1.10.287.950">
    <property type="entry name" value="Methyl-accepting chemotaxis protein"/>
    <property type="match status" value="1"/>
</dbReference>
<dbReference type="PROSITE" id="PS50111">
    <property type="entry name" value="CHEMOTAXIS_TRANSDUC_2"/>
    <property type="match status" value="1"/>
</dbReference>
<evidence type="ECO:0000259" key="12">
    <source>
        <dbReference type="PROSITE" id="PS50111"/>
    </source>
</evidence>
<evidence type="ECO:0000313" key="14">
    <source>
        <dbReference type="EMBL" id="ACO78968.1"/>
    </source>
</evidence>
<dbReference type="SMART" id="SM00304">
    <property type="entry name" value="HAMP"/>
    <property type="match status" value="1"/>
</dbReference>
<keyword evidence="3 11" id="KW-0812">Transmembrane</keyword>
<evidence type="ECO:0000256" key="8">
    <source>
        <dbReference type="PROSITE-ProRule" id="PRU00284"/>
    </source>
</evidence>
<evidence type="ECO:0000256" key="7">
    <source>
        <dbReference type="ARBA" id="ARBA00029447"/>
    </source>
</evidence>
<dbReference type="SMART" id="SM00283">
    <property type="entry name" value="MA"/>
    <property type="match status" value="1"/>
</dbReference>
<dbReference type="InterPro" id="IPR004089">
    <property type="entry name" value="MCPsignal_dom"/>
</dbReference>
<evidence type="ECO:0000256" key="9">
    <source>
        <dbReference type="SAM" id="Coils"/>
    </source>
</evidence>
<evidence type="ECO:0000256" key="10">
    <source>
        <dbReference type="SAM" id="MobiDB-lite"/>
    </source>
</evidence>
<evidence type="ECO:0000256" key="3">
    <source>
        <dbReference type="ARBA" id="ARBA00022692"/>
    </source>
</evidence>
<dbReference type="STRING" id="322710.Avin_27960"/>
<dbReference type="InterPro" id="IPR051310">
    <property type="entry name" value="MCP_chemotaxis"/>
</dbReference>
<dbReference type="PANTHER" id="PTHR43531">
    <property type="entry name" value="PROTEIN ICFG"/>
    <property type="match status" value="1"/>
</dbReference>
<dbReference type="KEGG" id="avn:Avin_27960"/>
<feature type="domain" description="HAMP" evidence="13">
    <location>
        <begin position="220"/>
        <end position="272"/>
    </location>
</feature>
<dbReference type="PROSITE" id="PS50885">
    <property type="entry name" value="HAMP"/>
    <property type="match status" value="1"/>
</dbReference>
<evidence type="ECO:0000256" key="11">
    <source>
        <dbReference type="SAM" id="Phobius"/>
    </source>
</evidence>
<keyword evidence="15" id="KW-1185">Reference proteome</keyword>
<comment type="subcellular location">
    <subcellularLocation>
        <location evidence="1">Membrane</location>
        <topology evidence="1">Multi-pass membrane protein</topology>
    </subcellularLocation>
</comment>
<dbReference type="GO" id="GO:0006935">
    <property type="term" value="P:chemotaxis"/>
    <property type="evidence" value="ECO:0007669"/>
    <property type="project" value="InterPro"/>
</dbReference>
<dbReference type="HOGENOM" id="CLU_000445_107_16_6"/>
<dbReference type="GeneID" id="88185919"/>
<keyword evidence="6 8" id="KW-0807">Transducer</keyword>
<dbReference type="SUPFAM" id="SSF58104">
    <property type="entry name" value="Methyl-accepting chemotaxis protein (MCP) signaling domain"/>
    <property type="match status" value="1"/>
</dbReference>
<dbReference type="FunFam" id="1.10.287.950:FF:000001">
    <property type="entry name" value="Methyl-accepting chemotaxis sensory transducer"/>
    <property type="match status" value="1"/>
</dbReference>
<feature type="domain" description="Methyl-accepting transducer" evidence="12">
    <location>
        <begin position="277"/>
        <end position="506"/>
    </location>
</feature>
<evidence type="ECO:0000256" key="2">
    <source>
        <dbReference type="ARBA" id="ARBA00022481"/>
    </source>
</evidence>
<protein>
    <submittedName>
        <fullName evidence="14">Methyl accepting chemotaxis sensory transducer</fullName>
    </submittedName>
</protein>
<dbReference type="EMBL" id="CP001157">
    <property type="protein sequence ID" value="ACO78968.1"/>
    <property type="molecule type" value="Genomic_DNA"/>
</dbReference>
<dbReference type="AlphaFoldDB" id="C1DKW6"/>
<evidence type="ECO:0000259" key="13">
    <source>
        <dbReference type="PROSITE" id="PS50885"/>
    </source>
</evidence>
<comment type="similarity">
    <text evidence="7">Belongs to the methyl-accepting chemotaxis (MCP) protein family.</text>
</comment>
<dbReference type="RefSeq" id="WP_012701356.1">
    <property type="nucleotide sequence ID" value="NC_012560.1"/>
</dbReference>
<dbReference type="CDD" id="cd11386">
    <property type="entry name" value="MCP_signal"/>
    <property type="match status" value="1"/>
</dbReference>
<keyword evidence="9" id="KW-0175">Coiled coil</keyword>
<dbReference type="PRINTS" id="PR00260">
    <property type="entry name" value="CHEMTRNSDUCR"/>
</dbReference>
<feature type="region of interest" description="Disordered" evidence="10">
    <location>
        <begin position="524"/>
        <end position="575"/>
    </location>
</feature>
<keyword evidence="5 11" id="KW-0472">Membrane</keyword>
<dbReference type="Pfam" id="PF00015">
    <property type="entry name" value="MCPsignal"/>
    <property type="match status" value="1"/>
</dbReference>
<sequence length="575" mass="61235">MRDFLRGLSIKAIVTTTLVCFALLIGTVATLGYISTDKASRAFEERAQTAKRFNLVLQSDLFRLKSFTRLVMGGKLAAGAQVSDSVREQYRAATQKWIDGGRGTLAELEAMPPFAEEKGRELFALAIASLKESLAGSESMLEAWGTGDRAAFDRLEVDMTERLAPKTFKAVADITAYLSVEDDRQQAEHHDDILLSSILGGISLVVALFLMLALRAMLMGFVVRPVNEAMEHVQRLARADLSQPIPITSNNEIGQLLRTLCEMRLSLARIVTSVRTGSGSILVGAQQIASGNADLSSRTEQQAASLEETAASMEELTATVKQNADNARQASALANDASGTAGQGREVVGRVVETMREISDSSAQIAKIVGVIDSIAFQTNILALNASVEAARAGEQGRGFAVVAGEVRNLAGRSAEAAREIKALIESSGKRVGDGSQLVEQAGRTMEEVVRAVQRVTDIIDEISAASHEQSEGIAQVNTAVAQMDEVTQQNAALVQEASAASASLAEQARHLEEAVAVFRLGAEQSHASPQETRAPRTAVPRLAQAGPEQGRQPAGAKESAVPALATAEGQWNEF</sequence>
<dbReference type="Pfam" id="PF00672">
    <property type="entry name" value="HAMP"/>
    <property type="match status" value="1"/>
</dbReference>
<dbReference type="eggNOG" id="COG0840">
    <property type="taxonomic scope" value="Bacteria"/>
</dbReference>
<keyword evidence="4 11" id="KW-1133">Transmembrane helix</keyword>
<gene>
    <name evidence="14" type="ordered locus">Avin_27960</name>
</gene>
<evidence type="ECO:0000256" key="4">
    <source>
        <dbReference type="ARBA" id="ARBA00022989"/>
    </source>
</evidence>
<dbReference type="CDD" id="cd06225">
    <property type="entry name" value="HAMP"/>
    <property type="match status" value="1"/>
</dbReference>
<name>C1DKW6_AZOVD</name>
<evidence type="ECO:0000313" key="15">
    <source>
        <dbReference type="Proteomes" id="UP000002424"/>
    </source>
</evidence>
<reference evidence="14 15" key="1">
    <citation type="journal article" date="2009" name="J. Bacteriol.">
        <title>Genome sequence of Azotobacter vinelandii, an obligate aerobe specialized to support diverse anaerobic metabolic processes.</title>
        <authorList>
            <person name="Setubal J.C."/>
            <person name="dos Santos P."/>
            <person name="Goldman B.S."/>
            <person name="Ertesvag H."/>
            <person name="Espin G."/>
            <person name="Rubio L.M."/>
            <person name="Valla S."/>
            <person name="Almeida N.F."/>
            <person name="Balasubramanian D."/>
            <person name="Cromes L."/>
            <person name="Curatti L."/>
            <person name="Du Z."/>
            <person name="Godsy E."/>
            <person name="Goodner B."/>
            <person name="Hellner-Burris K."/>
            <person name="Hernandez J.A."/>
            <person name="Houmiel K."/>
            <person name="Imperial J."/>
            <person name="Kennedy C."/>
            <person name="Larson T.J."/>
            <person name="Latreille P."/>
            <person name="Ligon L.S."/>
            <person name="Lu J."/>
            <person name="Maerk M."/>
            <person name="Miller N.M."/>
            <person name="Norton S."/>
            <person name="O'Carroll I.P."/>
            <person name="Paulsen I."/>
            <person name="Raulfs E.C."/>
            <person name="Roemer R."/>
            <person name="Rosser J."/>
            <person name="Segura D."/>
            <person name="Slater S."/>
            <person name="Stricklin S.L."/>
            <person name="Studholme D.J."/>
            <person name="Sun J."/>
            <person name="Viana C.J."/>
            <person name="Wallin E."/>
            <person name="Wang B."/>
            <person name="Wheeler C."/>
            <person name="Zhu H."/>
            <person name="Dean D.R."/>
            <person name="Dixon R."/>
            <person name="Wood D."/>
        </authorList>
    </citation>
    <scope>NUCLEOTIDE SEQUENCE [LARGE SCALE GENOMIC DNA]</scope>
    <source>
        <strain evidence="15">DJ / ATCC BAA-1303</strain>
    </source>
</reference>
<accession>C1DKW6</accession>
<keyword evidence="2" id="KW-0488">Methylation</keyword>
<dbReference type="OrthoDB" id="9795078at2"/>